<organism evidence="1 2">
    <name type="scientific">Dreissena polymorpha</name>
    <name type="common">Zebra mussel</name>
    <name type="synonym">Mytilus polymorpha</name>
    <dbReference type="NCBI Taxonomy" id="45954"/>
    <lineage>
        <taxon>Eukaryota</taxon>
        <taxon>Metazoa</taxon>
        <taxon>Spiralia</taxon>
        <taxon>Lophotrochozoa</taxon>
        <taxon>Mollusca</taxon>
        <taxon>Bivalvia</taxon>
        <taxon>Autobranchia</taxon>
        <taxon>Heteroconchia</taxon>
        <taxon>Euheterodonta</taxon>
        <taxon>Imparidentia</taxon>
        <taxon>Neoheterodontei</taxon>
        <taxon>Myida</taxon>
        <taxon>Dreissenoidea</taxon>
        <taxon>Dreissenidae</taxon>
        <taxon>Dreissena</taxon>
    </lineage>
</organism>
<keyword evidence="2" id="KW-1185">Reference proteome</keyword>
<sequence>MFLLNSALSVKEDTDKSALICYLVELIQSDSFALKHSEGKDEESSGGRETLDTCGAGLPSLEHFNIVVWTK</sequence>
<dbReference type="AlphaFoldDB" id="A0A9D4QUX1"/>
<reference evidence="1" key="2">
    <citation type="submission" date="2020-11" db="EMBL/GenBank/DDBJ databases">
        <authorList>
            <person name="McCartney M.A."/>
            <person name="Auch B."/>
            <person name="Kono T."/>
            <person name="Mallez S."/>
            <person name="Becker A."/>
            <person name="Gohl D.M."/>
            <person name="Silverstein K.A.T."/>
            <person name="Koren S."/>
            <person name="Bechman K.B."/>
            <person name="Herman A."/>
            <person name="Abrahante J.E."/>
            <person name="Garbe J."/>
        </authorList>
    </citation>
    <scope>NUCLEOTIDE SEQUENCE</scope>
    <source>
        <strain evidence="1">Duluth1</strain>
        <tissue evidence="1">Whole animal</tissue>
    </source>
</reference>
<proteinExistence type="predicted"/>
<reference evidence="1" key="1">
    <citation type="journal article" date="2019" name="bioRxiv">
        <title>The Genome of the Zebra Mussel, Dreissena polymorpha: A Resource for Invasive Species Research.</title>
        <authorList>
            <person name="McCartney M.A."/>
            <person name="Auch B."/>
            <person name="Kono T."/>
            <person name="Mallez S."/>
            <person name="Zhang Y."/>
            <person name="Obille A."/>
            <person name="Becker A."/>
            <person name="Abrahante J.E."/>
            <person name="Garbe J."/>
            <person name="Badalamenti J.P."/>
            <person name="Herman A."/>
            <person name="Mangelson H."/>
            <person name="Liachko I."/>
            <person name="Sullivan S."/>
            <person name="Sone E.D."/>
            <person name="Koren S."/>
            <person name="Silverstein K.A.T."/>
            <person name="Beckman K.B."/>
            <person name="Gohl D.M."/>
        </authorList>
    </citation>
    <scope>NUCLEOTIDE SEQUENCE</scope>
    <source>
        <strain evidence="1">Duluth1</strain>
        <tissue evidence="1">Whole animal</tissue>
    </source>
</reference>
<accession>A0A9D4QUX1</accession>
<gene>
    <name evidence="1" type="ORF">DPMN_086805</name>
</gene>
<evidence type="ECO:0000313" key="1">
    <source>
        <dbReference type="EMBL" id="KAH3844546.1"/>
    </source>
</evidence>
<evidence type="ECO:0000313" key="2">
    <source>
        <dbReference type="Proteomes" id="UP000828390"/>
    </source>
</evidence>
<dbReference type="EMBL" id="JAIWYP010000003">
    <property type="protein sequence ID" value="KAH3844546.1"/>
    <property type="molecule type" value="Genomic_DNA"/>
</dbReference>
<name>A0A9D4QUX1_DREPO</name>
<dbReference type="Proteomes" id="UP000828390">
    <property type="component" value="Unassembled WGS sequence"/>
</dbReference>
<comment type="caution">
    <text evidence="1">The sequence shown here is derived from an EMBL/GenBank/DDBJ whole genome shotgun (WGS) entry which is preliminary data.</text>
</comment>
<protein>
    <submittedName>
        <fullName evidence="1">Uncharacterized protein</fullName>
    </submittedName>
</protein>